<dbReference type="RefSeq" id="WP_097928217.1">
    <property type="nucleotide sequence ID" value="NZ_OCTN01000001.1"/>
</dbReference>
<evidence type="ECO:0000313" key="2">
    <source>
        <dbReference type="EMBL" id="SOH92650.1"/>
    </source>
</evidence>
<dbReference type="AlphaFoldDB" id="A0A2C9CN76"/>
<accession>A0A2C9CN76</accession>
<dbReference type="OrthoDB" id="9810895at2"/>
<name>A0A2C9CN76_9RHOB</name>
<reference evidence="3" key="1">
    <citation type="submission" date="2017-09" db="EMBL/GenBank/DDBJ databases">
        <authorList>
            <person name="Varghese N."/>
            <person name="Submissions S."/>
        </authorList>
    </citation>
    <scope>NUCLEOTIDE SEQUENCE [LARGE SCALE GENOMIC DNA]</scope>
    <source>
        <strain evidence="3">C7</strain>
    </source>
</reference>
<keyword evidence="1" id="KW-0732">Signal</keyword>
<gene>
    <name evidence="2" type="ORF">SAMN06273572_101498</name>
</gene>
<organism evidence="2 3">
    <name type="scientific">Pontivivens marinum</name>
    <dbReference type="NCBI Taxonomy" id="1690039"/>
    <lineage>
        <taxon>Bacteria</taxon>
        <taxon>Pseudomonadati</taxon>
        <taxon>Pseudomonadota</taxon>
        <taxon>Alphaproteobacteria</taxon>
        <taxon>Rhodobacterales</taxon>
        <taxon>Paracoccaceae</taxon>
        <taxon>Pontivivens</taxon>
    </lineage>
</organism>
<proteinExistence type="predicted"/>
<sequence length="104" mass="11007">MTKFQTLLSSSLILFFAGVLAADAQAQTVECGPRNAAINALTDEYGEVRRAIGLDPRGIVEVYASDETGSWSVTVTLPDGRTCLLAQGEHWIAAPGPLTTGRIS</sequence>
<dbReference type="EMBL" id="OCTN01000001">
    <property type="protein sequence ID" value="SOH92650.1"/>
    <property type="molecule type" value="Genomic_DNA"/>
</dbReference>
<evidence type="ECO:0008006" key="4">
    <source>
        <dbReference type="Google" id="ProtNLM"/>
    </source>
</evidence>
<protein>
    <recommendedName>
        <fullName evidence="4">Peptidase propeptide and YPEB domain-containing protein</fullName>
    </recommendedName>
</protein>
<feature type="chain" id="PRO_5012790493" description="Peptidase propeptide and YPEB domain-containing protein" evidence="1">
    <location>
        <begin position="22"/>
        <end position="104"/>
    </location>
</feature>
<feature type="signal peptide" evidence="1">
    <location>
        <begin position="1"/>
        <end position="21"/>
    </location>
</feature>
<evidence type="ECO:0000313" key="3">
    <source>
        <dbReference type="Proteomes" id="UP000220034"/>
    </source>
</evidence>
<keyword evidence="3" id="KW-1185">Reference proteome</keyword>
<dbReference type="Proteomes" id="UP000220034">
    <property type="component" value="Unassembled WGS sequence"/>
</dbReference>
<evidence type="ECO:0000256" key="1">
    <source>
        <dbReference type="SAM" id="SignalP"/>
    </source>
</evidence>